<dbReference type="AlphaFoldDB" id="A0A0N4WM10"/>
<sequence>LRQACCSSLLDTYLVPGSSRRVPVSEVFVFTFSNITSSKLKLCARNSNSRKLRQLVILYCCNGPAAHFQAKLALYFQIARQHTFLPSITSGFLY</sequence>
<reference evidence="1" key="1">
    <citation type="submission" date="2017-02" db="UniProtKB">
        <authorList>
            <consortium name="WormBaseParasite"/>
        </authorList>
    </citation>
    <scope>IDENTIFICATION</scope>
</reference>
<name>A0A0N4WM10_HAEPC</name>
<protein>
    <submittedName>
        <fullName evidence="1">Secreted protein</fullName>
    </submittedName>
</protein>
<dbReference type="WBParaSite" id="HPLM_0001221601-mRNA-1">
    <property type="protein sequence ID" value="HPLM_0001221601-mRNA-1"/>
    <property type="gene ID" value="HPLM_0001221601"/>
</dbReference>
<organism evidence="1">
    <name type="scientific">Haemonchus placei</name>
    <name type="common">Barber's pole worm</name>
    <dbReference type="NCBI Taxonomy" id="6290"/>
    <lineage>
        <taxon>Eukaryota</taxon>
        <taxon>Metazoa</taxon>
        <taxon>Ecdysozoa</taxon>
        <taxon>Nematoda</taxon>
        <taxon>Chromadorea</taxon>
        <taxon>Rhabditida</taxon>
        <taxon>Rhabditina</taxon>
        <taxon>Rhabditomorpha</taxon>
        <taxon>Strongyloidea</taxon>
        <taxon>Trichostrongylidae</taxon>
        <taxon>Haemonchus</taxon>
    </lineage>
</organism>
<evidence type="ECO:0000313" key="1">
    <source>
        <dbReference type="WBParaSite" id="HPLM_0001221601-mRNA-1"/>
    </source>
</evidence>
<proteinExistence type="predicted"/>
<accession>A0A0N4WM10</accession>